<dbReference type="EMBL" id="JBAMIC010000011">
    <property type="protein sequence ID" value="KAK7100160.1"/>
    <property type="molecule type" value="Genomic_DNA"/>
</dbReference>
<protein>
    <recommendedName>
        <fullName evidence="9">TGF-beta family profile domain-containing protein</fullName>
    </recommendedName>
</protein>
<dbReference type="InterPro" id="IPR001111">
    <property type="entry name" value="TGF-b_propeptide"/>
</dbReference>
<keyword evidence="5" id="KW-1015">Disulfide bond</keyword>
<feature type="region of interest" description="Disordered" evidence="7">
    <location>
        <begin position="112"/>
        <end position="347"/>
    </location>
</feature>
<keyword evidence="11" id="KW-1185">Reference proteome</keyword>
<dbReference type="PANTHER" id="PTHR11848:SF262">
    <property type="entry name" value="LD29161P"/>
    <property type="match status" value="1"/>
</dbReference>
<keyword evidence="3" id="KW-0964">Secreted</keyword>
<feature type="compositionally biased region" description="Acidic residues" evidence="7">
    <location>
        <begin position="240"/>
        <end position="254"/>
    </location>
</feature>
<dbReference type="AlphaFoldDB" id="A0AAN9GAU8"/>
<dbReference type="Proteomes" id="UP001374579">
    <property type="component" value="Unassembled WGS sequence"/>
</dbReference>
<dbReference type="Gene3D" id="2.60.120.970">
    <property type="match status" value="1"/>
</dbReference>
<evidence type="ECO:0000313" key="10">
    <source>
        <dbReference type="EMBL" id="KAK7100160.1"/>
    </source>
</evidence>
<feature type="chain" id="PRO_5043035279" description="TGF-beta family profile domain-containing protein" evidence="8">
    <location>
        <begin position="21"/>
        <end position="684"/>
    </location>
</feature>
<dbReference type="SMART" id="SM00204">
    <property type="entry name" value="TGFB"/>
    <property type="match status" value="1"/>
</dbReference>
<reference evidence="10 11" key="1">
    <citation type="submission" date="2024-02" db="EMBL/GenBank/DDBJ databases">
        <title>Chromosome-scale genome assembly of the rough periwinkle Littorina saxatilis.</title>
        <authorList>
            <person name="De Jode A."/>
            <person name="Faria R."/>
            <person name="Formenti G."/>
            <person name="Sims Y."/>
            <person name="Smith T.P."/>
            <person name="Tracey A."/>
            <person name="Wood J.M.D."/>
            <person name="Zagrodzka Z.B."/>
            <person name="Johannesson K."/>
            <person name="Butlin R.K."/>
            <person name="Leder E.H."/>
        </authorList>
    </citation>
    <scope>NUCLEOTIDE SEQUENCE [LARGE SCALE GENOMIC DNA]</scope>
    <source>
        <strain evidence="10">Snail1</strain>
        <tissue evidence="10">Muscle</tissue>
    </source>
</reference>
<evidence type="ECO:0000259" key="9">
    <source>
        <dbReference type="PROSITE" id="PS51362"/>
    </source>
</evidence>
<dbReference type="GO" id="GO:0005125">
    <property type="term" value="F:cytokine activity"/>
    <property type="evidence" value="ECO:0007669"/>
    <property type="project" value="TreeGrafter"/>
</dbReference>
<feature type="signal peptide" evidence="8">
    <location>
        <begin position="1"/>
        <end position="20"/>
    </location>
</feature>
<keyword evidence="8" id="KW-0732">Signal</keyword>
<dbReference type="GO" id="GO:0008083">
    <property type="term" value="F:growth factor activity"/>
    <property type="evidence" value="ECO:0007669"/>
    <property type="project" value="UniProtKB-KW"/>
</dbReference>
<dbReference type="CDD" id="cd08698">
    <property type="entry name" value="TGF_beta_SF"/>
    <property type="match status" value="1"/>
</dbReference>
<gene>
    <name evidence="10" type="ORF">V1264_023151</name>
</gene>
<feature type="compositionally biased region" description="Polar residues" evidence="7">
    <location>
        <begin position="259"/>
        <end position="272"/>
    </location>
</feature>
<proteinExistence type="inferred from homology"/>
<evidence type="ECO:0000256" key="6">
    <source>
        <dbReference type="RuleBase" id="RU000354"/>
    </source>
</evidence>
<feature type="compositionally biased region" description="Basic and acidic residues" evidence="7">
    <location>
        <begin position="135"/>
        <end position="159"/>
    </location>
</feature>
<dbReference type="GO" id="GO:0005615">
    <property type="term" value="C:extracellular space"/>
    <property type="evidence" value="ECO:0007669"/>
    <property type="project" value="TreeGrafter"/>
</dbReference>
<comment type="caution">
    <text evidence="10">The sequence shown here is derived from an EMBL/GenBank/DDBJ whole genome shotgun (WGS) entry which is preliminary data.</text>
</comment>
<dbReference type="Pfam" id="PF00019">
    <property type="entry name" value="TGF_beta"/>
    <property type="match status" value="1"/>
</dbReference>
<evidence type="ECO:0000256" key="5">
    <source>
        <dbReference type="ARBA" id="ARBA00023157"/>
    </source>
</evidence>
<evidence type="ECO:0000256" key="1">
    <source>
        <dbReference type="ARBA" id="ARBA00004613"/>
    </source>
</evidence>
<feature type="compositionally biased region" description="Low complexity" evidence="7">
    <location>
        <begin position="118"/>
        <end position="127"/>
    </location>
</feature>
<dbReference type="Pfam" id="PF00688">
    <property type="entry name" value="TGFb_propeptide"/>
    <property type="match status" value="1"/>
</dbReference>
<accession>A0AAN9GAU8</accession>
<organism evidence="10 11">
    <name type="scientific">Littorina saxatilis</name>
    <dbReference type="NCBI Taxonomy" id="31220"/>
    <lineage>
        <taxon>Eukaryota</taxon>
        <taxon>Metazoa</taxon>
        <taxon>Spiralia</taxon>
        <taxon>Lophotrochozoa</taxon>
        <taxon>Mollusca</taxon>
        <taxon>Gastropoda</taxon>
        <taxon>Caenogastropoda</taxon>
        <taxon>Littorinimorpha</taxon>
        <taxon>Littorinoidea</taxon>
        <taxon>Littorinidae</taxon>
        <taxon>Littorina</taxon>
    </lineage>
</organism>
<evidence type="ECO:0000256" key="4">
    <source>
        <dbReference type="ARBA" id="ARBA00023030"/>
    </source>
</evidence>
<feature type="compositionally biased region" description="Basic residues" evidence="7">
    <location>
        <begin position="308"/>
        <end position="342"/>
    </location>
</feature>
<name>A0AAN9GAU8_9CAEN</name>
<keyword evidence="4 6" id="KW-0339">Growth factor</keyword>
<dbReference type="SUPFAM" id="SSF57501">
    <property type="entry name" value="Cystine-knot cytokines"/>
    <property type="match status" value="1"/>
</dbReference>
<dbReference type="InterPro" id="IPR001839">
    <property type="entry name" value="TGF-b_C"/>
</dbReference>
<dbReference type="PANTHER" id="PTHR11848">
    <property type="entry name" value="TGF-BETA FAMILY"/>
    <property type="match status" value="1"/>
</dbReference>
<sequence length="684" mass="78806">MADHTLWLMTLCSLLVFAHGYASDDSDSSASNYHYQHKDELDRDKLTTTRTPTTTTTTVQPKILNLDKFIIADKIAAAVKEVEEAYNTHQKEGEGFEGGERGEEPLTTDAIFPQGWSTPAALTPLTTGASSPSRNDPHSDLHRDNQEEYREVHEGDDNLKSPPEPADEEDDNHMEPMYSTDDPLSDELMTTSDFASQMQKDNSTSYADAEQHQASSEKPFNEKLVNRPRWYILREKEEEKEQEEETDEQTEESSDESRWPQNRPSWDSSPDNSHSEDGSYDDGERHSKLGSKEYRKDHEESTHLSRKDRTKKKEKTRGKKKTKPSHKRQNHKRKWKSKKKRPTGKDCVGCTKHGATISQARKLHTQILKAQLLDKLRLVPTFTKRPWPPKLPDQVFPDPPQRDHTGYDDQYYAKPTQLLVFGRDLGPRHRLRKAGTGSYQFGLTGKVKGHVTSAALWVYKMKDAHDVHEQTLVITDLHFSKRRRLRERSLVARLDTHVKEGWLRFDVTRLVQGWLKGKTPASLQMLAIRCKTCHRTNYRAIFGVKSNFRPVLVVEENGEDSDDDKRRERREACDPNTRCCKFDLTIQFHDLGVHEILRPRSIKADYCHGFCERPDAYYHNYTLIIQRMRFGSYAPLEAEMFERLRPCCVPVVLREASIMHYINDGLDTQVSVVPNLLVEKCGCA</sequence>
<evidence type="ECO:0000313" key="11">
    <source>
        <dbReference type="Proteomes" id="UP001374579"/>
    </source>
</evidence>
<comment type="subcellular location">
    <subcellularLocation>
        <location evidence="1">Secreted</location>
    </subcellularLocation>
</comment>
<comment type="similarity">
    <text evidence="2 6">Belongs to the TGF-beta family.</text>
</comment>
<dbReference type="PROSITE" id="PS51362">
    <property type="entry name" value="TGF_BETA_2"/>
    <property type="match status" value="1"/>
</dbReference>
<dbReference type="InterPro" id="IPR015615">
    <property type="entry name" value="TGF-beta-rel"/>
</dbReference>
<evidence type="ECO:0000256" key="2">
    <source>
        <dbReference type="ARBA" id="ARBA00006656"/>
    </source>
</evidence>
<evidence type="ECO:0000256" key="7">
    <source>
        <dbReference type="SAM" id="MobiDB-lite"/>
    </source>
</evidence>
<feature type="domain" description="TGF-beta family profile" evidence="9">
    <location>
        <begin position="567"/>
        <end position="684"/>
    </location>
</feature>
<feature type="compositionally biased region" description="Basic and acidic residues" evidence="7">
    <location>
        <begin position="273"/>
        <end position="307"/>
    </location>
</feature>
<dbReference type="InterPro" id="IPR029034">
    <property type="entry name" value="Cystine-knot_cytokine"/>
</dbReference>
<dbReference type="Gene3D" id="2.10.90.10">
    <property type="entry name" value="Cystine-knot cytokines"/>
    <property type="match status" value="1"/>
</dbReference>
<evidence type="ECO:0000256" key="8">
    <source>
        <dbReference type="SAM" id="SignalP"/>
    </source>
</evidence>
<feature type="compositionally biased region" description="Polar residues" evidence="7">
    <location>
        <begin position="188"/>
        <end position="218"/>
    </location>
</feature>
<evidence type="ECO:0000256" key="3">
    <source>
        <dbReference type="ARBA" id="ARBA00022525"/>
    </source>
</evidence>